<sequence length="113" mass="12636">MVNAWAIHRDPNVWDDAASFKPERFETNKADAYKLMPFGLGRRSCPGAGLAQRTMSLTLGSLIQCFEWERLGEKAIDMAESDGTTMPKAIALEANFKVRPVMNKVLSKFVDNI</sequence>
<proteinExistence type="inferred from homology"/>
<evidence type="ECO:0000256" key="3">
    <source>
        <dbReference type="ARBA" id="ARBA00023002"/>
    </source>
</evidence>
<dbReference type="Gene3D" id="1.10.630.10">
    <property type="entry name" value="Cytochrome P450"/>
    <property type="match status" value="1"/>
</dbReference>
<dbReference type="PROSITE" id="PS00086">
    <property type="entry name" value="CYTOCHROME_P450"/>
    <property type="match status" value="1"/>
</dbReference>
<keyword evidence="4 6" id="KW-0408">Iron</keyword>
<dbReference type="OrthoDB" id="2789670at2759"/>
<keyword evidence="9" id="KW-1185">Reference proteome</keyword>
<gene>
    <name evidence="8" type="ORF">CMV_021599</name>
</gene>
<dbReference type="InterPro" id="IPR001128">
    <property type="entry name" value="Cyt_P450"/>
</dbReference>
<protein>
    <recommendedName>
        <fullName evidence="10">Cytochrome P450</fullName>
    </recommendedName>
</protein>
<keyword evidence="1 6" id="KW-0349">Heme</keyword>
<reference evidence="8" key="1">
    <citation type="submission" date="2020-03" db="EMBL/GenBank/DDBJ databases">
        <title>Castanea mollissima Vanexum genome sequencing.</title>
        <authorList>
            <person name="Staton M."/>
        </authorList>
    </citation>
    <scope>NUCLEOTIDE SEQUENCE</scope>
    <source>
        <tissue evidence="8">Leaf</tissue>
    </source>
</reference>
<name>A0A8J4QNQ9_9ROSI</name>
<dbReference type="SUPFAM" id="SSF48264">
    <property type="entry name" value="Cytochrome P450"/>
    <property type="match status" value="1"/>
</dbReference>
<keyword evidence="3 7" id="KW-0560">Oxidoreductase</keyword>
<dbReference type="Proteomes" id="UP000737018">
    <property type="component" value="Unassembled WGS sequence"/>
</dbReference>
<evidence type="ECO:0000256" key="5">
    <source>
        <dbReference type="ARBA" id="ARBA00023033"/>
    </source>
</evidence>
<evidence type="ECO:0000313" key="8">
    <source>
        <dbReference type="EMBL" id="KAF3952895.1"/>
    </source>
</evidence>
<dbReference type="AlphaFoldDB" id="A0A8J4QNQ9"/>
<dbReference type="InterPro" id="IPR002401">
    <property type="entry name" value="Cyt_P450_E_grp-I"/>
</dbReference>
<accession>A0A8J4QNQ9</accession>
<dbReference type="GO" id="GO:0016705">
    <property type="term" value="F:oxidoreductase activity, acting on paired donors, with incorporation or reduction of molecular oxygen"/>
    <property type="evidence" value="ECO:0007669"/>
    <property type="project" value="InterPro"/>
</dbReference>
<dbReference type="GO" id="GO:0005506">
    <property type="term" value="F:iron ion binding"/>
    <property type="evidence" value="ECO:0007669"/>
    <property type="project" value="InterPro"/>
</dbReference>
<organism evidence="8 9">
    <name type="scientific">Castanea mollissima</name>
    <name type="common">Chinese chestnut</name>
    <dbReference type="NCBI Taxonomy" id="60419"/>
    <lineage>
        <taxon>Eukaryota</taxon>
        <taxon>Viridiplantae</taxon>
        <taxon>Streptophyta</taxon>
        <taxon>Embryophyta</taxon>
        <taxon>Tracheophyta</taxon>
        <taxon>Spermatophyta</taxon>
        <taxon>Magnoliopsida</taxon>
        <taxon>eudicotyledons</taxon>
        <taxon>Gunneridae</taxon>
        <taxon>Pentapetalae</taxon>
        <taxon>rosids</taxon>
        <taxon>fabids</taxon>
        <taxon>Fagales</taxon>
        <taxon>Fagaceae</taxon>
        <taxon>Castanea</taxon>
    </lineage>
</organism>
<evidence type="ECO:0000256" key="6">
    <source>
        <dbReference type="PIRSR" id="PIRSR602401-1"/>
    </source>
</evidence>
<evidence type="ECO:0000256" key="2">
    <source>
        <dbReference type="ARBA" id="ARBA00022723"/>
    </source>
</evidence>
<evidence type="ECO:0008006" key="10">
    <source>
        <dbReference type="Google" id="ProtNLM"/>
    </source>
</evidence>
<keyword evidence="5 7" id="KW-0503">Monooxygenase</keyword>
<dbReference type="GO" id="GO:0004497">
    <property type="term" value="F:monooxygenase activity"/>
    <property type="evidence" value="ECO:0007669"/>
    <property type="project" value="UniProtKB-KW"/>
</dbReference>
<dbReference type="InterPro" id="IPR017972">
    <property type="entry name" value="Cyt_P450_CS"/>
</dbReference>
<dbReference type="InterPro" id="IPR036396">
    <property type="entry name" value="Cyt_P450_sf"/>
</dbReference>
<dbReference type="Pfam" id="PF00067">
    <property type="entry name" value="p450"/>
    <property type="match status" value="1"/>
</dbReference>
<comment type="caution">
    <text evidence="8">The sequence shown here is derived from an EMBL/GenBank/DDBJ whole genome shotgun (WGS) entry which is preliminary data.</text>
</comment>
<dbReference type="GO" id="GO:0020037">
    <property type="term" value="F:heme binding"/>
    <property type="evidence" value="ECO:0007669"/>
    <property type="project" value="InterPro"/>
</dbReference>
<evidence type="ECO:0000256" key="1">
    <source>
        <dbReference type="ARBA" id="ARBA00022617"/>
    </source>
</evidence>
<evidence type="ECO:0000256" key="4">
    <source>
        <dbReference type="ARBA" id="ARBA00023004"/>
    </source>
</evidence>
<dbReference type="EMBL" id="JRKL02004307">
    <property type="protein sequence ID" value="KAF3952895.1"/>
    <property type="molecule type" value="Genomic_DNA"/>
</dbReference>
<dbReference type="PANTHER" id="PTHR47947">
    <property type="entry name" value="CYTOCHROME P450 82C3-RELATED"/>
    <property type="match status" value="1"/>
</dbReference>
<evidence type="ECO:0000256" key="7">
    <source>
        <dbReference type="RuleBase" id="RU000461"/>
    </source>
</evidence>
<evidence type="ECO:0000313" key="9">
    <source>
        <dbReference type="Proteomes" id="UP000737018"/>
    </source>
</evidence>
<dbReference type="PANTHER" id="PTHR47947:SF24">
    <property type="entry name" value="ISOFLAVONE 2'-HYDROXYLASE-LIKE"/>
    <property type="match status" value="1"/>
</dbReference>
<comment type="cofactor">
    <cofactor evidence="6">
        <name>heme</name>
        <dbReference type="ChEBI" id="CHEBI:30413"/>
    </cofactor>
</comment>
<dbReference type="InterPro" id="IPR050651">
    <property type="entry name" value="Plant_Cytochrome_P450_Monoox"/>
</dbReference>
<comment type="similarity">
    <text evidence="7">Belongs to the cytochrome P450 family.</text>
</comment>
<feature type="binding site" description="axial binding residue" evidence="6">
    <location>
        <position position="45"/>
    </location>
    <ligand>
        <name>heme</name>
        <dbReference type="ChEBI" id="CHEBI:30413"/>
    </ligand>
    <ligandPart>
        <name>Fe</name>
        <dbReference type="ChEBI" id="CHEBI:18248"/>
    </ligandPart>
</feature>
<keyword evidence="2 6" id="KW-0479">Metal-binding</keyword>
<dbReference type="PRINTS" id="PR00463">
    <property type="entry name" value="EP450I"/>
</dbReference>